<dbReference type="InterPro" id="IPR000182">
    <property type="entry name" value="GNAT_dom"/>
</dbReference>
<evidence type="ECO:0000313" key="5">
    <source>
        <dbReference type="Proteomes" id="UP000186104"/>
    </source>
</evidence>
<dbReference type="STRING" id="499555.BJL86_0075"/>
<evidence type="ECO:0000259" key="3">
    <source>
        <dbReference type="PROSITE" id="PS51186"/>
    </source>
</evidence>
<sequence length="128" mass="14097">MDLFDDLSHPATAGQIRTRVRRLLEDDTYMMWVAENVDGGIDGFAAGHLVYPIEDDVSAGQLIALVTSQHARGTGIGVKLSEAFECWATSRGAGRAVVNSGQDRHTSHEFYKHLGWEQTGLRLGKRLD</sequence>
<dbReference type="EMBL" id="CP015961">
    <property type="protein sequence ID" value="ANI90886.1"/>
    <property type="molecule type" value="Genomic_DNA"/>
</dbReference>
<dbReference type="SUPFAM" id="SSF55729">
    <property type="entry name" value="Acyl-CoA N-acyltransferases (Nat)"/>
    <property type="match status" value="1"/>
</dbReference>
<dbReference type="CDD" id="cd04301">
    <property type="entry name" value="NAT_SF"/>
    <property type="match status" value="1"/>
</dbReference>
<dbReference type="PANTHER" id="PTHR43877:SF1">
    <property type="entry name" value="ACETYLTRANSFERASE"/>
    <property type="match status" value="1"/>
</dbReference>
<keyword evidence="2" id="KW-0012">Acyltransferase</keyword>
<dbReference type="InterPro" id="IPR016181">
    <property type="entry name" value="Acyl_CoA_acyltransferase"/>
</dbReference>
<dbReference type="KEGG" id="dtm:BJL86_0075"/>
<reference evidence="4 5" key="1">
    <citation type="submission" date="2016-06" db="EMBL/GenBank/DDBJ databases">
        <title>Complete genome sequence of a saline-alkali tolerant type strain Dietzia timorensis ID05-A0528T.</title>
        <authorList>
            <person name="Wu X."/>
        </authorList>
    </citation>
    <scope>NUCLEOTIDE SEQUENCE [LARGE SCALE GENOMIC DNA]</scope>
    <source>
        <strain evidence="4 5">ID05-A0528</strain>
    </source>
</reference>
<organism evidence="4 5">
    <name type="scientific">Dietzia timorensis</name>
    <dbReference type="NCBI Taxonomy" id="499555"/>
    <lineage>
        <taxon>Bacteria</taxon>
        <taxon>Bacillati</taxon>
        <taxon>Actinomycetota</taxon>
        <taxon>Actinomycetes</taxon>
        <taxon>Mycobacteriales</taxon>
        <taxon>Dietziaceae</taxon>
        <taxon>Dietzia</taxon>
    </lineage>
</organism>
<proteinExistence type="predicted"/>
<dbReference type="PROSITE" id="PS51186">
    <property type="entry name" value="GNAT"/>
    <property type="match status" value="1"/>
</dbReference>
<accession>A0A173LF20</accession>
<evidence type="ECO:0000313" key="4">
    <source>
        <dbReference type="EMBL" id="ANI90886.1"/>
    </source>
</evidence>
<evidence type="ECO:0000256" key="2">
    <source>
        <dbReference type="ARBA" id="ARBA00023315"/>
    </source>
</evidence>
<keyword evidence="1" id="KW-0808">Transferase</keyword>
<protein>
    <recommendedName>
        <fullName evidence="3">N-acetyltransferase domain-containing protein</fullName>
    </recommendedName>
</protein>
<dbReference type="PANTHER" id="PTHR43877">
    <property type="entry name" value="AMINOALKYLPHOSPHONATE N-ACETYLTRANSFERASE-RELATED-RELATED"/>
    <property type="match status" value="1"/>
</dbReference>
<gene>
    <name evidence="4" type="ORF">BJL86_0075</name>
</gene>
<dbReference type="AlphaFoldDB" id="A0A173LF20"/>
<dbReference type="GO" id="GO:0016747">
    <property type="term" value="F:acyltransferase activity, transferring groups other than amino-acyl groups"/>
    <property type="evidence" value="ECO:0007669"/>
    <property type="project" value="InterPro"/>
</dbReference>
<name>A0A173LF20_9ACTN</name>
<dbReference type="InterPro" id="IPR050832">
    <property type="entry name" value="Bact_Acetyltransf"/>
</dbReference>
<dbReference type="Pfam" id="PF00583">
    <property type="entry name" value="Acetyltransf_1"/>
    <property type="match status" value="1"/>
</dbReference>
<keyword evidence="5" id="KW-1185">Reference proteome</keyword>
<feature type="domain" description="N-acetyltransferase" evidence="3">
    <location>
        <begin position="1"/>
        <end position="128"/>
    </location>
</feature>
<dbReference type="RefSeq" id="WP_197487561.1">
    <property type="nucleotide sequence ID" value="NZ_CP015961.1"/>
</dbReference>
<dbReference type="Gene3D" id="3.40.630.30">
    <property type="match status" value="1"/>
</dbReference>
<dbReference type="Proteomes" id="UP000186104">
    <property type="component" value="Chromosome"/>
</dbReference>
<evidence type="ECO:0000256" key="1">
    <source>
        <dbReference type="ARBA" id="ARBA00022679"/>
    </source>
</evidence>